<comment type="similarity">
    <text evidence="1">Belongs to the ABC transporter superfamily.</text>
</comment>
<gene>
    <name evidence="6" type="ORF">C683_0828</name>
</gene>
<keyword evidence="2" id="KW-0813">Transport</keyword>
<reference evidence="6 7" key="1">
    <citation type="journal article" date="2013" name="Genome Announc.">
        <title>Draft Genome Sequence of Catellicoccus marimammalium, a Novel Species Commonly Found in Gull Feces.</title>
        <authorList>
            <person name="Weigand M.R."/>
            <person name="Ryu H."/>
            <person name="Bozcek L."/>
            <person name="Konstantinidis K.T."/>
            <person name="Santo Domingo J.W."/>
        </authorList>
    </citation>
    <scope>NUCLEOTIDE SEQUENCE [LARGE SCALE GENOMIC DNA]</scope>
    <source>
        <strain evidence="6 7">M35/04/3</strain>
    </source>
</reference>
<dbReference type="InterPro" id="IPR003593">
    <property type="entry name" value="AAA+_ATPase"/>
</dbReference>
<dbReference type="InterPro" id="IPR050763">
    <property type="entry name" value="ABC_transporter_ATP-binding"/>
</dbReference>
<dbReference type="AlphaFoldDB" id="K8ZBU0"/>
<evidence type="ECO:0000256" key="4">
    <source>
        <dbReference type="ARBA" id="ARBA00022840"/>
    </source>
</evidence>
<evidence type="ECO:0000313" key="7">
    <source>
        <dbReference type="Proteomes" id="UP000016057"/>
    </source>
</evidence>
<comment type="caution">
    <text evidence="6">The sequence shown here is derived from an EMBL/GenBank/DDBJ whole genome shotgun (WGS) entry which is preliminary data.</text>
</comment>
<dbReference type="RefSeq" id="WP_009490326.1">
    <property type="nucleotide sequence ID" value="NZ_AMYT01000017.1"/>
</dbReference>
<dbReference type="Proteomes" id="UP000016057">
    <property type="component" value="Unassembled WGS sequence"/>
</dbReference>
<protein>
    <submittedName>
        <fullName evidence="6">ABC transporter, ATP-binding protein</fullName>
    </submittedName>
</protein>
<feature type="domain" description="ABC transporter" evidence="5">
    <location>
        <begin position="4"/>
        <end position="230"/>
    </location>
</feature>
<evidence type="ECO:0000256" key="2">
    <source>
        <dbReference type="ARBA" id="ARBA00022448"/>
    </source>
</evidence>
<dbReference type="InterPro" id="IPR027417">
    <property type="entry name" value="P-loop_NTPase"/>
</dbReference>
<evidence type="ECO:0000313" key="6">
    <source>
        <dbReference type="EMBL" id="EKU27497.1"/>
    </source>
</evidence>
<dbReference type="PANTHER" id="PTHR42711">
    <property type="entry name" value="ABC TRANSPORTER ATP-BINDING PROTEIN"/>
    <property type="match status" value="1"/>
</dbReference>
<dbReference type="OrthoDB" id="9804819at2"/>
<dbReference type="InterPro" id="IPR003439">
    <property type="entry name" value="ABC_transporter-like_ATP-bd"/>
</dbReference>
<organism evidence="6 7">
    <name type="scientific">Catellicoccus marimammalium M35/04/3</name>
    <dbReference type="NCBI Taxonomy" id="1234409"/>
    <lineage>
        <taxon>Bacteria</taxon>
        <taxon>Bacillati</taxon>
        <taxon>Bacillota</taxon>
        <taxon>Bacilli</taxon>
        <taxon>Lactobacillales</taxon>
        <taxon>Enterococcaceae</taxon>
        <taxon>Catellicoccus</taxon>
    </lineage>
</organism>
<dbReference type="Gene3D" id="3.40.50.300">
    <property type="entry name" value="P-loop containing nucleotide triphosphate hydrolases"/>
    <property type="match status" value="1"/>
</dbReference>
<dbReference type="eggNOG" id="COG1131">
    <property type="taxonomic scope" value="Bacteria"/>
</dbReference>
<dbReference type="GO" id="GO:0016887">
    <property type="term" value="F:ATP hydrolysis activity"/>
    <property type="evidence" value="ECO:0007669"/>
    <property type="project" value="InterPro"/>
</dbReference>
<dbReference type="EMBL" id="AMYT01000017">
    <property type="protein sequence ID" value="EKU27497.1"/>
    <property type="molecule type" value="Genomic_DNA"/>
</dbReference>
<dbReference type="GO" id="GO:0005524">
    <property type="term" value="F:ATP binding"/>
    <property type="evidence" value="ECO:0007669"/>
    <property type="project" value="UniProtKB-KW"/>
</dbReference>
<dbReference type="PANTHER" id="PTHR42711:SF5">
    <property type="entry name" value="ABC TRANSPORTER ATP-BINDING PROTEIN NATA"/>
    <property type="match status" value="1"/>
</dbReference>
<dbReference type="SUPFAM" id="SSF52540">
    <property type="entry name" value="P-loop containing nucleoside triphosphate hydrolases"/>
    <property type="match status" value="1"/>
</dbReference>
<keyword evidence="7" id="KW-1185">Reference proteome</keyword>
<dbReference type="SMART" id="SM00382">
    <property type="entry name" value="AAA"/>
    <property type="match status" value="1"/>
</dbReference>
<dbReference type="PATRIC" id="fig|1234409.3.peg.779"/>
<dbReference type="Pfam" id="PF00005">
    <property type="entry name" value="ABC_tran"/>
    <property type="match status" value="1"/>
</dbReference>
<keyword evidence="3" id="KW-0547">Nucleotide-binding</keyword>
<proteinExistence type="inferred from homology"/>
<accession>K8ZBU0</accession>
<dbReference type="PROSITE" id="PS50893">
    <property type="entry name" value="ABC_TRANSPORTER_2"/>
    <property type="match status" value="1"/>
</dbReference>
<evidence type="ECO:0000259" key="5">
    <source>
        <dbReference type="PROSITE" id="PS50893"/>
    </source>
</evidence>
<sequence length="292" mass="33469">MNIIEAKGLTKKFQNYTAVDHLNISVPAGKLTAYLGTNGAGKSTTIAMLIGTLTPTEGEIYFKGQPLEKVPRKDKKIGVVFQNSILDKELTVWQNLKIRAQLNKNYQKEKLETLMKQTGVYEFAKKSYGKLSGGMRRKVDITRALLNEPEILFLDEPTTGIDIQSRQEIWQLLHQLKEEKHLAIFLTTHYLEEAENADNLYILRKGKLIESGSAQSLKEKYDVPTLRLITSEEIHDSRAHKEEGNEYHFICQNEKEALSIVNQYQEITLYFSFLPTDLNEVFLKLTKEEDTL</sequence>
<dbReference type="STRING" id="1234409.C683_0828"/>
<name>K8ZBU0_9ENTE</name>
<evidence type="ECO:0000256" key="1">
    <source>
        <dbReference type="ARBA" id="ARBA00005417"/>
    </source>
</evidence>
<evidence type="ECO:0000256" key="3">
    <source>
        <dbReference type="ARBA" id="ARBA00022741"/>
    </source>
</evidence>
<keyword evidence="4 6" id="KW-0067">ATP-binding</keyword>